<dbReference type="SUPFAM" id="SSF50685">
    <property type="entry name" value="Barwin-like endoglucanases"/>
    <property type="match status" value="1"/>
</dbReference>
<dbReference type="OrthoDB" id="9779128at2"/>
<dbReference type="InterPro" id="IPR036908">
    <property type="entry name" value="RlpA-like_sf"/>
</dbReference>
<evidence type="ECO:0000256" key="5">
    <source>
        <dbReference type="RuleBase" id="RU003495"/>
    </source>
</evidence>
<feature type="domain" description="SPOR" evidence="6">
    <location>
        <begin position="278"/>
        <end position="357"/>
    </location>
</feature>
<evidence type="ECO:0000256" key="3">
    <source>
        <dbReference type="ARBA" id="ARBA00023316"/>
    </source>
</evidence>
<evidence type="ECO:0000256" key="2">
    <source>
        <dbReference type="ARBA" id="ARBA00023239"/>
    </source>
</evidence>
<feature type="chain" id="PRO_5025735854" description="Endolytic peptidoglycan transglycosylase RlpA" evidence="4">
    <location>
        <begin position="28"/>
        <end position="357"/>
    </location>
</feature>
<dbReference type="GO" id="GO:0000270">
    <property type="term" value="P:peptidoglycan metabolic process"/>
    <property type="evidence" value="ECO:0007669"/>
    <property type="project" value="UniProtKB-UniRule"/>
</dbReference>
<dbReference type="Pfam" id="PF05036">
    <property type="entry name" value="SPOR"/>
    <property type="match status" value="1"/>
</dbReference>
<dbReference type="InterPro" id="IPR007730">
    <property type="entry name" value="SPOR-like_dom"/>
</dbReference>
<evidence type="ECO:0000256" key="4">
    <source>
        <dbReference type="HAMAP-Rule" id="MF_02071"/>
    </source>
</evidence>
<comment type="similarity">
    <text evidence="4 5">Belongs to the RlpA family.</text>
</comment>
<dbReference type="Gene3D" id="3.30.70.1070">
    <property type="entry name" value="Sporulation related repeat"/>
    <property type="match status" value="1"/>
</dbReference>
<keyword evidence="8" id="KW-1185">Reference proteome</keyword>
<dbReference type="PANTHER" id="PTHR34183:SF1">
    <property type="entry name" value="ENDOLYTIC PEPTIDOGLYCAN TRANSGLYCOSYLASE RLPA"/>
    <property type="match status" value="1"/>
</dbReference>
<dbReference type="InterPro" id="IPR034718">
    <property type="entry name" value="RlpA"/>
</dbReference>
<evidence type="ECO:0000259" key="6">
    <source>
        <dbReference type="PROSITE" id="PS51724"/>
    </source>
</evidence>
<sequence length="357" mass="37984" precursor="true">MTPVAIFRRAGSLLAPLCSALLLAACAATPSLPVADALPAAELRPVSRAGLKAKPPVRPARSLFQFDAGQDEDATQDDQAGLLEVPRVEKGDYSLGRGVMLGNASSAFREKGVASWYGKMFHGRKTSSGDPYDMYAMTAAHPSLPIPSYVRVTNLSNGRTAVVRINDRGPFHAGRIIDLSYAAAYKLGYVDQGQANVEVALVLPEEVAFVQPGRPVPPLRKLKAAPVQLANRSVPTPVPAAAVVSEAVRAPAAEPVVPSVAPLAAVSSSVQPTRVTTERPGGQVFLHLGAFATPLTAEQFKGFVEHELKWLKESVSVLASEGKYRLQLGPFPSAPEARSIAERIATTLKLKPYLIQR</sequence>
<gene>
    <name evidence="4" type="primary">rlpA</name>
    <name evidence="7" type="ORF">ETQ85_05055</name>
</gene>
<dbReference type="Pfam" id="PF03330">
    <property type="entry name" value="DPBB_1"/>
    <property type="match status" value="1"/>
</dbReference>
<keyword evidence="3 4" id="KW-0961">Cell wall biogenesis/degradation</keyword>
<dbReference type="PANTHER" id="PTHR34183">
    <property type="entry name" value="ENDOLYTIC PEPTIDOGLYCAN TRANSGLYCOSYLASE RLPA"/>
    <property type="match status" value="1"/>
</dbReference>
<dbReference type="EMBL" id="SDKK01000004">
    <property type="protein sequence ID" value="TYC60769.1"/>
    <property type="molecule type" value="Genomic_DNA"/>
</dbReference>
<keyword evidence="1 4" id="KW-0732">Signal</keyword>
<dbReference type="InterPro" id="IPR012997">
    <property type="entry name" value="RplA"/>
</dbReference>
<dbReference type="GO" id="GO:0071555">
    <property type="term" value="P:cell wall organization"/>
    <property type="evidence" value="ECO:0007669"/>
    <property type="project" value="UniProtKB-KW"/>
</dbReference>
<dbReference type="InterPro" id="IPR009009">
    <property type="entry name" value="RlpA-like_DPBB"/>
</dbReference>
<organism evidence="7 8">
    <name type="scientific">Zoogloea oleivorans</name>
    <dbReference type="NCBI Taxonomy" id="1552750"/>
    <lineage>
        <taxon>Bacteria</taxon>
        <taxon>Pseudomonadati</taxon>
        <taxon>Pseudomonadota</taxon>
        <taxon>Betaproteobacteria</taxon>
        <taxon>Rhodocyclales</taxon>
        <taxon>Zoogloeaceae</taxon>
        <taxon>Zoogloea</taxon>
    </lineage>
</organism>
<evidence type="ECO:0000313" key="8">
    <source>
        <dbReference type="Proteomes" id="UP000389128"/>
    </source>
</evidence>
<comment type="function">
    <text evidence="4">Lytic transglycosylase with a strong preference for naked glycan strands that lack stem peptides.</text>
</comment>
<dbReference type="HAMAP" id="MF_02071">
    <property type="entry name" value="RlpA"/>
    <property type="match status" value="1"/>
</dbReference>
<dbReference type="NCBIfam" id="TIGR00413">
    <property type="entry name" value="rlpA"/>
    <property type="match status" value="1"/>
</dbReference>
<feature type="signal peptide" evidence="4">
    <location>
        <begin position="1"/>
        <end position="27"/>
    </location>
</feature>
<keyword evidence="2 4" id="KW-0456">Lyase</keyword>
<dbReference type="GO" id="GO:0008932">
    <property type="term" value="F:lytic endotransglycosylase activity"/>
    <property type="evidence" value="ECO:0007669"/>
    <property type="project" value="UniProtKB-UniRule"/>
</dbReference>
<proteinExistence type="inferred from homology"/>
<evidence type="ECO:0000313" key="7">
    <source>
        <dbReference type="EMBL" id="TYC60769.1"/>
    </source>
</evidence>
<dbReference type="InterPro" id="IPR036680">
    <property type="entry name" value="SPOR-like_sf"/>
</dbReference>
<dbReference type="PROSITE" id="PS51724">
    <property type="entry name" value="SPOR"/>
    <property type="match status" value="1"/>
</dbReference>
<dbReference type="Gene3D" id="2.40.40.10">
    <property type="entry name" value="RlpA-like domain"/>
    <property type="match status" value="1"/>
</dbReference>
<dbReference type="FunFam" id="2.40.40.10:FF:000003">
    <property type="entry name" value="Endolytic peptidoglycan transglycosylase RlpA"/>
    <property type="match status" value="1"/>
</dbReference>
<evidence type="ECO:0000256" key="1">
    <source>
        <dbReference type="ARBA" id="ARBA00022729"/>
    </source>
</evidence>
<protein>
    <recommendedName>
        <fullName evidence="4">Endolytic peptidoglycan transglycosylase RlpA</fullName>
        <ecNumber evidence="4">4.2.2.-</ecNumber>
    </recommendedName>
</protein>
<comment type="caution">
    <text evidence="7">The sequence shown here is derived from an EMBL/GenBank/DDBJ whole genome shotgun (WGS) entry which is preliminary data.</text>
</comment>
<reference evidence="7 8" key="1">
    <citation type="submission" date="2019-01" db="EMBL/GenBank/DDBJ databases">
        <title>Zoogloea oleivorans genome sequencing and assembly.</title>
        <authorList>
            <person name="Tancsics A."/>
            <person name="Farkas M."/>
            <person name="Kriszt B."/>
            <person name="Maroti G."/>
            <person name="Horvath B."/>
        </authorList>
    </citation>
    <scope>NUCLEOTIDE SEQUENCE [LARGE SCALE GENOMIC DNA]</scope>
    <source>
        <strain evidence="7 8">Buc</strain>
    </source>
</reference>
<dbReference type="Proteomes" id="UP000389128">
    <property type="component" value="Unassembled WGS sequence"/>
</dbReference>
<dbReference type="AlphaFoldDB" id="A0A6C2D541"/>
<name>A0A6C2D541_9RHOO</name>
<dbReference type="GO" id="GO:0042834">
    <property type="term" value="F:peptidoglycan binding"/>
    <property type="evidence" value="ECO:0007669"/>
    <property type="project" value="InterPro"/>
</dbReference>
<dbReference type="CDD" id="cd22268">
    <property type="entry name" value="DPBB_RlpA-like"/>
    <property type="match status" value="1"/>
</dbReference>
<accession>A0A6C2D541</accession>
<dbReference type="RefSeq" id="WP_148577972.1">
    <property type="nucleotide sequence ID" value="NZ_SDKK01000004.1"/>
</dbReference>
<dbReference type="EC" id="4.2.2.-" evidence="4"/>